<accession>A0ABN3H0Y4</accession>
<proteinExistence type="inferred from homology"/>
<dbReference type="InterPro" id="IPR006015">
    <property type="entry name" value="Universal_stress_UspA"/>
</dbReference>
<name>A0ABN3H0Y4_9ACTN</name>
<evidence type="ECO:0000313" key="4">
    <source>
        <dbReference type="Proteomes" id="UP001501444"/>
    </source>
</evidence>
<comment type="caution">
    <text evidence="3">The sequence shown here is derived from an EMBL/GenBank/DDBJ whole genome shotgun (WGS) entry which is preliminary data.</text>
</comment>
<dbReference type="Pfam" id="PF00582">
    <property type="entry name" value="Usp"/>
    <property type="match status" value="2"/>
</dbReference>
<evidence type="ECO:0000259" key="2">
    <source>
        <dbReference type="Pfam" id="PF00582"/>
    </source>
</evidence>
<dbReference type="PRINTS" id="PR01438">
    <property type="entry name" value="UNVRSLSTRESS"/>
</dbReference>
<dbReference type="SUPFAM" id="SSF52402">
    <property type="entry name" value="Adenine nucleotide alpha hydrolases-like"/>
    <property type="match status" value="2"/>
</dbReference>
<reference evidence="3 4" key="1">
    <citation type="journal article" date="2019" name="Int. J. Syst. Evol. Microbiol.">
        <title>The Global Catalogue of Microorganisms (GCM) 10K type strain sequencing project: providing services to taxonomists for standard genome sequencing and annotation.</title>
        <authorList>
            <consortium name="The Broad Institute Genomics Platform"/>
            <consortium name="The Broad Institute Genome Sequencing Center for Infectious Disease"/>
            <person name="Wu L."/>
            <person name="Ma J."/>
        </authorList>
    </citation>
    <scope>NUCLEOTIDE SEQUENCE [LARGE SCALE GENOMIC DNA]</scope>
    <source>
        <strain evidence="3 4">JCM 3272</strain>
    </source>
</reference>
<dbReference type="InterPro" id="IPR006016">
    <property type="entry name" value="UspA"/>
</dbReference>
<dbReference type="InterPro" id="IPR014729">
    <property type="entry name" value="Rossmann-like_a/b/a_fold"/>
</dbReference>
<protein>
    <submittedName>
        <fullName evidence="3">Universal stress protein</fullName>
    </submittedName>
</protein>
<feature type="domain" description="UspA" evidence="2">
    <location>
        <begin position="185"/>
        <end position="322"/>
    </location>
</feature>
<dbReference type="Proteomes" id="UP001501444">
    <property type="component" value="Unassembled WGS sequence"/>
</dbReference>
<keyword evidence="4" id="KW-1185">Reference proteome</keyword>
<dbReference type="EMBL" id="BAAARV010000062">
    <property type="protein sequence ID" value="GAA2365037.1"/>
    <property type="molecule type" value="Genomic_DNA"/>
</dbReference>
<feature type="domain" description="UspA" evidence="2">
    <location>
        <begin position="36"/>
        <end position="173"/>
    </location>
</feature>
<dbReference type="PANTHER" id="PTHR46553:SF3">
    <property type="entry name" value="ADENINE NUCLEOTIDE ALPHA HYDROLASES-LIKE SUPERFAMILY PROTEIN"/>
    <property type="match status" value="1"/>
</dbReference>
<dbReference type="Gene3D" id="3.40.50.620">
    <property type="entry name" value="HUPs"/>
    <property type="match status" value="2"/>
</dbReference>
<gene>
    <name evidence="3" type="ORF">GCM10010170_063320</name>
</gene>
<evidence type="ECO:0000313" key="3">
    <source>
        <dbReference type="EMBL" id="GAA2365037.1"/>
    </source>
</evidence>
<dbReference type="PANTHER" id="PTHR46553">
    <property type="entry name" value="ADENINE NUCLEOTIDE ALPHA HYDROLASES-LIKE SUPERFAMILY PROTEIN"/>
    <property type="match status" value="1"/>
</dbReference>
<organism evidence="3 4">
    <name type="scientific">Dactylosporangium salmoneum</name>
    <dbReference type="NCBI Taxonomy" id="53361"/>
    <lineage>
        <taxon>Bacteria</taxon>
        <taxon>Bacillati</taxon>
        <taxon>Actinomycetota</taxon>
        <taxon>Actinomycetes</taxon>
        <taxon>Micromonosporales</taxon>
        <taxon>Micromonosporaceae</taxon>
        <taxon>Dactylosporangium</taxon>
    </lineage>
</organism>
<sequence>MKRPAVGSACWTGYVEGAVPMSFSEMAAKGSRARAAVVGVDGTAEGERAIRWAAHDAARLGRPLHLLHVCAGPTLVYPPPGLSLPVAGAPRPTTHAARLITDAAVLARQVCAGLDITGETIGGRPIPILLAASEHAATVVVGRRGMGEVGAVVAGSTAVDLAEHAACPVVVVRERRGVGGPNQGRVVVGVDGTAASEAAVAFAVEQAAVRGAGLTAVHAYQLPVDPALGGTLPGYFDLGARSQAAQRLLSEAMSGWRERCPEVDLRLHVELGGPVGALKRASTGAELLVVGTGGRGTLRGLLLGSVSRAMVHHAPCPVAVVRPRTPRAR</sequence>
<comment type="similarity">
    <text evidence="1">Belongs to the universal stress protein A family.</text>
</comment>
<evidence type="ECO:0000256" key="1">
    <source>
        <dbReference type="ARBA" id="ARBA00008791"/>
    </source>
</evidence>